<dbReference type="Pfam" id="PF18052">
    <property type="entry name" value="Rx_N"/>
    <property type="match status" value="1"/>
</dbReference>
<dbReference type="GO" id="GO:0006952">
    <property type="term" value="P:defense response"/>
    <property type="evidence" value="ECO:0007669"/>
    <property type="project" value="UniProtKB-KW"/>
</dbReference>
<evidence type="ECO:0000256" key="3">
    <source>
        <dbReference type="ARBA" id="ARBA00022737"/>
    </source>
</evidence>
<dbReference type="PRINTS" id="PR00364">
    <property type="entry name" value="DISEASERSIST"/>
</dbReference>
<dbReference type="InterPro" id="IPR032675">
    <property type="entry name" value="LRR_dom_sf"/>
</dbReference>
<dbReference type="InterPro" id="IPR056789">
    <property type="entry name" value="LRR_R13L1-DRL21"/>
</dbReference>
<sequence length="884" mass="99590">MSLSATGIVTAINECVTLFQWAKSAISSLHSRWSGPQEQSLEDHVLQLESGLQSLRDTLPAMYDLIDKAEWRSHEHGVAKLLPNLNDAMTEAEDLLDEFTWYEKKVQVEGNASQSPFTEFFDTVIQGNFNKLSDVQSRLNLLSSHLENMGICGVTQRFDKLVRPETTSLPNETKIFGRDKELEQLLGYVPAPTNPKRKRATSSINGSTSNQVSNDSRMLILPVLPIVGLGGVGKTTLVQLFCSHQRVLAFYELIIWIYVSDDFDVKRLTKEAIQSCTGNEATSDNLDFLQHALSKHLKNKKFLIVLDDIWDDALKGNGQSWKSFCAPFRNVQEGSMMLVTTRCQKVTKGVRTLEPILLEGLNEYIFWIFFKSCAFGSGSSNNYPELECIGRRILPKLKGSPLAAKTLGRMLSMDLKALHWNFILESELWELRQEDTDILPALRLSYMYLPFYLKQCFAFCAVYPKDYIFQKDCLAKFWVAEGFVESNGGIPVEHIACQYFEDLVFDAKKCMLESLPDEFWKGKVIRLMKNLNQFRGDLEITNVHMLSKENAAEAVLKNKKYLDELILNMQSRIIQNNELEVAQLLQPPISLKSLSFLNYECVSLPTWFFQPQNLPSFVSLTDITIDGCENISSLEHFLHPDYVPAIKKIRVEDCEMLASVPTDNFGGFHFLEELHVARCPNSCSQRLVSPSLKKLYLHGSGLFRNIDCCSLTFFYLVCDFVTSIQLEMWSLPALRELHIRCGSLASIVGSTDLSTAFSCLGVLKISHCNKLSTLDDLLTQEYLPAIEKIDVECCPELLSLPGESLTSLTSLSIAGCKGITSIAGDIWRCNLASLEELAIQDCPDLVSIGGAKAVAEIKQVTIHMCPKCKEANQINIRSRQRYLC</sequence>
<keyword evidence="3" id="KW-0677">Repeat</keyword>
<dbReference type="GO" id="GO:0005524">
    <property type="term" value="F:ATP binding"/>
    <property type="evidence" value="ECO:0007669"/>
    <property type="project" value="UniProtKB-KW"/>
</dbReference>
<evidence type="ECO:0000256" key="5">
    <source>
        <dbReference type="ARBA" id="ARBA00022821"/>
    </source>
</evidence>
<evidence type="ECO:0000259" key="9">
    <source>
        <dbReference type="Pfam" id="PF23559"/>
    </source>
</evidence>
<feature type="domain" description="Disease resistance protein winged helix" evidence="9">
    <location>
        <begin position="462"/>
        <end position="504"/>
    </location>
</feature>
<dbReference type="Gramene" id="TraesCS2B02G618800.1">
    <property type="protein sequence ID" value="TraesCS2B02G618800.1"/>
    <property type="gene ID" value="TraesCS2B02G618800"/>
</dbReference>
<protein>
    <recommendedName>
        <fullName evidence="13">NB-ARC domain-containing protein</fullName>
    </recommendedName>
</protein>
<reference evidence="11" key="2">
    <citation type="submission" date="2018-10" db="UniProtKB">
        <authorList>
            <consortium name="EnsemblPlants"/>
        </authorList>
    </citation>
    <scope>IDENTIFICATION</scope>
</reference>
<dbReference type="SMR" id="A0A3B6CJJ2"/>
<dbReference type="InterPro" id="IPR002182">
    <property type="entry name" value="NB-ARC"/>
</dbReference>
<organism evidence="11">
    <name type="scientific">Triticum aestivum</name>
    <name type="common">Wheat</name>
    <dbReference type="NCBI Taxonomy" id="4565"/>
    <lineage>
        <taxon>Eukaryota</taxon>
        <taxon>Viridiplantae</taxon>
        <taxon>Streptophyta</taxon>
        <taxon>Embryophyta</taxon>
        <taxon>Tracheophyta</taxon>
        <taxon>Spermatophyta</taxon>
        <taxon>Magnoliopsida</taxon>
        <taxon>Liliopsida</taxon>
        <taxon>Poales</taxon>
        <taxon>Poaceae</taxon>
        <taxon>BOP clade</taxon>
        <taxon>Pooideae</taxon>
        <taxon>Triticodae</taxon>
        <taxon>Triticeae</taxon>
        <taxon>Triticinae</taxon>
        <taxon>Triticum</taxon>
    </lineage>
</organism>
<dbReference type="Gramene" id="TraesCS2B03G1571800.1">
    <property type="protein sequence ID" value="TraesCS2B03G1571800.1.CDS"/>
    <property type="gene ID" value="TraesCS2B03G1571800"/>
</dbReference>
<keyword evidence="6" id="KW-0067">ATP-binding</keyword>
<dbReference type="Pfam" id="PF23559">
    <property type="entry name" value="WHD_DRP"/>
    <property type="match status" value="1"/>
</dbReference>
<comment type="similarity">
    <text evidence="1">Belongs to the disease resistance NB-LRR family.</text>
</comment>
<evidence type="ECO:0000313" key="12">
    <source>
        <dbReference type="Proteomes" id="UP000019116"/>
    </source>
</evidence>
<keyword evidence="2" id="KW-0433">Leucine-rich repeat</keyword>
<reference evidence="11" key="1">
    <citation type="submission" date="2018-08" db="EMBL/GenBank/DDBJ databases">
        <authorList>
            <person name="Rossello M."/>
        </authorList>
    </citation>
    <scope>NUCLEOTIDE SEQUENCE [LARGE SCALE GENOMIC DNA]</scope>
    <source>
        <strain evidence="11">cv. Chinese Spring</strain>
    </source>
</reference>
<dbReference type="PANTHER" id="PTHR36766">
    <property type="entry name" value="PLANT BROAD-SPECTRUM MILDEW RESISTANCE PROTEIN RPW8"/>
    <property type="match status" value="1"/>
</dbReference>
<keyword evidence="4" id="KW-0547">Nucleotide-binding</keyword>
<feature type="domain" description="NB-ARC" evidence="7">
    <location>
        <begin position="223"/>
        <end position="375"/>
    </location>
</feature>
<dbReference type="Pfam" id="PF00931">
    <property type="entry name" value="NB-ARC"/>
    <property type="match status" value="1"/>
</dbReference>
<dbReference type="Proteomes" id="UP000019116">
    <property type="component" value="Chromosome 2B"/>
</dbReference>
<evidence type="ECO:0008006" key="13">
    <source>
        <dbReference type="Google" id="ProtNLM"/>
    </source>
</evidence>
<evidence type="ECO:0000259" key="10">
    <source>
        <dbReference type="Pfam" id="PF25019"/>
    </source>
</evidence>
<dbReference type="Pfam" id="PF25019">
    <property type="entry name" value="LRR_R13L1-DRL21"/>
    <property type="match status" value="1"/>
</dbReference>
<dbReference type="OrthoDB" id="10379468at2759"/>
<dbReference type="InterPro" id="IPR041118">
    <property type="entry name" value="Rx_N"/>
</dbReference>
<evidence type="ECO:0000256" key="6">
    <source>
        <dbReference type="ARBA" id="ARBA00022840"/>
    </source>
</evidence>
<dbReference type="EnsemblPlants" id="TraesCS2B02G618800.1">
    <property type="protein sequence ID" value="TraesCS2B02G618800.1"/>
    <property type="gene ID" value="TraesCS2B02G618800"/>
</dbReference>
<dbReference type="SUPFAM" id="SSF52540">
    <property type="entry name" value="P-loop containing nucleoside triphosphate hydrolases"/>
    <property type="match status" value="1"/>
</dbReference>
<dbReference type="GO" id="GO:0043531">
    <property type="term" value="F:ADP binding"/>
    <property type="evidence" value="ECO:0007669"/>
    <property type="project" value="InterPro"/>
</dbReference>
<dbReference type="Gene3D" id="3.80.10.10">
    <property type="entry name" value="Ribonuclease Inhibitor"/>
    <property type="match status" value="2"/>
</dbReference>
<dbReference type="AlphaFoldDB" id="A0A3B6CJJ2"/>
<dbReference type="InterPro" id="IPR027417">
    <property type="entry name" value="P-loop_NTPase"/>
</dbReference>
<keyword evidence="12" id="KW-1185">Reference proteome</keyword>
<feature type="domain" description="Disease resistance N-terminal" evidence="8">
    <location>
        <begin position="46"/>
        <end position="108"/>
    </location>
</feature>
<evidence type="ECO:0000256" key="4">
    <source>
        <dbReference type="ARBA" id="ARBA00022741"/>
    </source>
</evidence>
<proteinExistence type="inferred from homology"/>
<accession>A0A3B6CJJ2</accession>
<dbReference type="GO" id="GO:0051707">
    <property type="term" value="P:response to other organism"/>
    <property type="evidence" value="ECO:0007669"/>
    <property type="project" value="UniProtKB-ARBA"/>
</dbReference>
<evidence type="ECO:0000256" key="1">
    <source>
        <dbReference type="ARBA" id="ARBA00008894"/>
    </source>
</evidence>
<name>A0A3B6CJJ2_WHEAT</name>
<dbReference type="STRING" id="4565.A0A3B6CJJ2"/>
<dbReference type="PANTHER" id="PTHR36766:SF40">
    <property type="entry name" value="DISEASE RESISTANCE PROTEIN RGA3"/>
    <property type="match status" value="1"/>
</dbReference>
<evidence type="ECO:0000259" key="7">
    <source>
        <dbReference type="Pfam" id="PF00931"/>
    </source>
</evidence>
<dbReference type="Gene3D" id="1.10.8.430">
    <property type="entry name" value="Helical domain of apoptotic protease-activating factors"/>
    <property type="match status" value="1"/>
</dbReference>
<evidence type="ECO:0000313" key="11">
    <source>
        <dbReference type="EnsemblPlants" id="TraesCS2B02G618800.1"/>
    </source>
</evidence>
<feature type="domain" description="R13L1/DRL21-like LRR repeat region" evidence="10">
    <location>
        <begin position="526"/>
        <end position="653"/>
    </location>
</feature>
<keyword evidence="5" id="KW-0611">Plant defense</keyword>
<dbReference type="InterPro" id="IPR058922">
    <property type="entry name" value="WHD_DRP"/>
</dbReference>
<evidence type="ECO:0000256" key="2">
    <source>
        <dbReference type="ARBA" id="ARBA00022614"/>
    </source>
</evidence>
<dbReference type="SUPFAM" id="SSF52058">
    <property type="entry name" value="L domain-like"/>
    <property type="match status" value="1"/>
</dbReference>
<dbReference type="Gene3D" id="3.40.50.300">
    <property type="entry name" value="P-loop containing nucleotide triphosphate hydrolases"/>
    <property type="match status" value="1"/>
</dbReference>
<dbReference type="InterPro" id="IPR042197">
    <property type="entry name" value="Apaf_helical"/>
</dbReference>
<evidence type="ECO:0000259" key="8">
    <source>
        <dbReference type="Pfam" id="PF18052"/>
    </source>
</evidence>
<dbReference type="Gene3D" id="1.20.5.4130">
    <property type="match status" value="1"/>
</dbReference>